<reference evidence="2 3" key="1">
    <citation type="journal article" date="2019" name="J. Hered.">
        <title>An Improved Genome Assembly for Drosophila navojoa, the Basal Species in the mojavensis Cluster.</title>
        <authorList>
            <person name="Vanderlinde T."/>
            <person name="Dupim E.G."/>
            <person name="Nazario-Yepiz N.O."/>
            <person name="Carvalho A.B."/>
        </authorList>
    </citation>
    <scope>NUCLEOTIDE SEQUENCE [LARGE SCALE GENOMIC DNA]</scope>
    <source>
        <strain evidence="2">Navoj_Jal97</strain>
        <tissue evidence="2">Whole organism</tissue>
    </source>
</reference>
<proteinExistence type="predicted"/>
<feature type="compositionally biased region" description="Basic and acidic residues" evidence="1">
    <location>
        <begin position="7"/>
        <end position="23"/>
    </location>
</feature>
<organism evidence="2 3">
    <name type="scientific">Drosophila navojoa</name>
    <name type="common">Fruit fly</name>
    <dbReference type="NCBI Taxonomy" id="7232"/>
    <lineage>
        <taxon>Eukaryota</taxon>
        <taxon>Metazoa</taxon>
        <taxon>Ecdysozoa</taxon>
        <taxon>Arthropoda</taxon>
        <taxon>Hexapoda</taxon>
        <taxon>Insecta</taxon>
        <taxon>Pterygota</taxon>
        <taxon>Neoptera</taxon>
        <taxon>Endopterygota</taxon>
        <taxon>Diptera</taxon>
        <taxon>Brachycera</taxon>
        <taxon>Muscomorpha</taxon>
        <taxon>Ephydroidea</taxon>
        <taxon>Drosophilidae</taxon>
        <taxon>Drosophila</taxon>
    </lineage>
</organism>
<accession>A0A484BL44</accession>
<evidence type="ECO:0000313" key="2">
    <source>
        <dbReference type="EMBL" id="TDG49493.1"/>
    </source>
</evidence>
<name>A0A484BL44_DRONA</name>
<sequence length="96" mass="10566">MDQAAKCQEKAKAREKWKGKEKGNGNGNGEQPFYPWTGPASVLTHVYRCLPGAWLTLFSQRFSCGCLSCLARLTSPRLALARPGLAEAAFQDNHLN</sequence>
<dbReference type="AlphaFoldDB" id="A0A484BL44"/>
<evidence type="ECO:0000256" key="1">
    <source>
        <dbReference type="SAM" id="MobiDB-lite"/>
    </source>
</evidence>
<evidence type="ECO:0000313" key="3">
    <source>
        <dbReference type="Proteomes" id="UP000295192"/>
    </source>
</evidence>
<comment type="caution">
    <text evidence="2">The sequence shown here is derived from an EMBL/GenBank/DDBJ whole genome shotgun (WGS) entry which is preliminary data.</text>
</comment>
<protein>
    <submittedName>
        <fullName evidence="2">Uncharacterized protein</fullName>
    </submittedName>
</protein>
<gene>
    <name evidence="2" type="ORF">AWZ03_003984</name>
</gene>
<keyword evidence="3" id="KW-1185">Reference proteome</keyword>
<feature type="region of interest" description="Disordered" evidence="1">
    <location>
        <begin position="1"/>
        <end position="32"/>
    </location>
</feature>
<dbReference type="Proteomes" id="UP000295192">
    <property type="component" value="Unassembled WGS sequence"/>
</dbReference>
<dbReference type="EMBL" id="LSRL02000022">
    <property type="protein sequence ID" value="TDG49493.1"/>
    <property type="molecule type" value="Genomic_DNA"/>
</dbReference>